<gene>
    <name evidence="1" type="ORF">SAMN04490355_102510</name>
</gene>
<dbReference type="RefSeq" id="WP_090938388.1">
    <property type="nucleotide sequence ID" value="NZ_FOTS01000025.1"/>
</dbReference>
<dbReference type="Proteomes" id="UP000199520">
    <property type="component" value="Unassembled WGS sequence"/>
</dbReference>
<evidence type="ECO:0000313" key="2">
    <source>
        <dbReference type="Proteomes" id="UP000199520"/>
    </source>
</evidence>
<organism evidence="1 2">
    <name type="scientific">Pelosinus propionicus DSM 13327</name>
    <dbReference type="NCBI Taxonomy" id="1123291"/>
    <lineage>
        <taxon>Bacteria</taxon>
        <taxon>Bacillati</taxon>
        <taxon>Bacillota</taxon>
        <taxon>Negativicutes</taxon>
        <taxon>Selenomonadales</taxon>
        <taxon>Sporomusaceae</taxon>
        <taxon>Pelosinus</taxon>
    </lineage>
</organism>
<keyword evidence="2" id="KW-1185">Reference proteome</keyword>
<name>A0A1I4LI64_9FIRM</name>
<dbReference type="AlphaFoldDB" id="A0A1I4LI64"/>
<sequence length="150" mass="17655">MKNLAKKLTKNHLNALKTEVKRAQSEYLTTNISDRFSIHVVVNDSLEIFTDYNNIQSDNQICIHICSRGAEADWRHFAQEKGDLDSFLRRNMIVLGNESFTERLNLLEQQFSLTFTEYKQKTLDWIMTRFWPTQELINSAIARYQENFSA</sequence>
<dbReference type="EMBL" id="FOTS01000025">
    <property type="protein sequence ID" value="SFL90798.1"/>
    <property type="molecule type" value="Genomic_DNA"/>
</dbReference>
<dbReference type="STRING" id="1123291.SAMN04490355_102510"/>
<accession>A0A1I4LI64</accession>
<evidence type="ECO:0000313" key="1">
    <source>
        <dbReference type="EMBL" id="SFL90798.1"/>
    </source>
</evidence>
<protein>
    <submittedName>
        <fullName evidence="1">Uncharacterized protein</fullName>
    </submittedName>
</protein>
<proteinExistence type="predicted"/>
<reference evidence="2" key="1">
    <citation type="submission" date="2016-10" db="EMBL/GenBank/DDBJ databases">
        <authorList>
            <person name="Varghese N."/>
            <person name="Submissions S."/>
        </authorList>
    </citation>
    <scope>NUCLEOTIDE SEQUENCE [LARGE SCALE GENOMIC DNA]</scope>
    <source>
        <strain evidence="2">DSM 13327</strain>
    </source>
</reference>